<evidence type="ECO:0000259" key="3">
    <source>
        <dbReference type="Pfam" id="PF26079"/>
    </source>
</evidence>
<organism evidence="4 5">
    <name type="scientific">Pseudobacillus wudalianchiensis</name>
    <dbReference type="NCBI Taxonomy" id="1743143"/>
    <lineage>
        <taxon>Bacteria</taxon>
        <taxon>Bacillati</taxon>
        <taxon>Bacillota</taxon>
        <taxon>Bacilli</taxon>
        <taxon>Bacillales</taxon>
        <taxon>Bacillaceae</taxon>
        <taxon>Pseudobacillus</taxon>
    </lineage>
</organism>
<keyword evidence="5" id="KW-1185">Reference proteome</keyword>
<evidence type="ECO:0000313" key="5">
    <source>
        <dbReference type="Proteomes" id="UP000092578"/>
    </source>
</evidence>
<reference evidence="5" key="1">
    <citation type="submission" date="2016-05" db="EMBL/GenBank/DDBJ databases">
        <authorList>
            <person name="Liu B."/>
            <person name="Wang J."/>
            <person name="Zhu Y."/>
            <person name="Liu G."/>
            <person name="Chen Q."/>
            <person name="Chen Z."/>
            <person name="Lan J."/>
            <person name="Che J."/>
            <person name="Ge C."/>
            <person name="Shi H."/>
            <person name="Pan Z."/>
            <person name="Liu X."/>
        </authorList>
    </citation>
    <scope>NUCLEOTIDE SEQUENCE [LARGE SCALE GENOMIC DNA]</scope>
    <source>
        <strain evidence="5">FJAT-27215</strain>
    </source>
</reference>
<protein>
    <submittedName>
        <fullName evidence="4">Uncharacterized protein</fullName>
    </submittedName>
</protein>
<dbReference type="Proteomes" id="UP000092578">
    <property type="component" value="Unassembled WGS sequence"/>
</dbReference>
<evidence type="ECO:0000259" key="2">
    <source>
        <dbReference type="Pfam" id="PF26078"/>
    </source>
</evidence>
<comment type="similarity">
    <text evidence="1">Belongs to the Mu gp47/PBSX XkdT family.</text>
</comment>
<feature type="domain" description="Baseplate J-like central" evidence="2">
    <location>
        <begin position="176"/>
        <end position="253"/>
    </location>
</feature>
<dbReference type="PANTHER" id="PTHR37829:SF3">
    <property type="entry name" value="PROTEIN JAYE-RELATED"/>
    <property type="match status" value="1"/>
</dbReference>
<comment type="caution">
    <text evidence="4">The sequence shown here is derived from an EMBL/GenBank/DDBJ whole genome shotgun (WGS) entry which is preliminary data.</text>
</comment>
<dbReference type="PANTHER" id="PTHR37829">
    <property type="entry name" value="PHAGE-LIKE ELEMENT PBSX PROTEIN XKDT"/>
    <property type="match status" value="1"/>
</dbReference>
<sequence>MFEQYTSEYLLQEMINETKPEFDTSETSPLYASYAASANQVAKAYRYLNRVLELVFASTSEGEYLEKRTSEMGVFYRSAVAAIRRGDFNISVPIGSRFFVEDVYFVVSDNENGVQLLCEEEGEIGNKFPVGTELLPVESINGLETARLGEIIIPGKERESEESLFVRYQDKVAEPATSGNIGHYKEWVSEFEGVGAVKVFPNWDGPDTVKVVIVDSNFMPAAPELVQSIQAALDPVPGQGEGLAPIAAFITVESAASYTINVSATIEIDSSTTVEEVQKQFEQILATHLKSIAFKEEIDPIVRERVVGSLLVGIPGVIDYSTLLINGQMANITLSESETPVVGQVTLNV</sequence>
<dbReference type="Pfam" id="PF26078">
    <property type="entry name" value="Baseplate_J_M"/>
    <property type="match status" value="1"/>
</dbReference>
<feature type="domain" description="Baseplate J-like C-terminal" evidence="3">
    <location>
        <begin position="260"/>
        <end position="348"/>
    </location>
</feature>
<dbReference type="EMBL" id="MAYT01000027">
    <property type="protein sequence ID" value="OCA85220.1"/>
    <property type="molecule type" value="Genomic_DNA"/>
</dbReference>
<proteinExistence type="inferred from homology"/>
<dbReference type="InterPro" id="IPR058530">
    <property type="entry name" value="Baseplate_J-like_C"/>
</dbReference>
<evidence type="ECO:0000256" key="1">
    <source>
        <dbReference type="ARBA" id="ARBA00038087"/>
    </source>
</evidence>
<dbReference type="AlphaFoldDB" id="A0A1B9AMY9"/>
<gene>
    <name evidence="4" type="ORF">A8F95_11130</name>
</gene>
<name>A0A1B9AMY9_9BACI</name>
<dbReference type="InterPro" id="IPR058531">
    <property type="entry name" value="Baseplate_J_M"/>
</dbReference>
<evidence type="ECO:0000313" key="4">
    <source>
        <dbReference type="EMBL" id="OCA85220.1"/>
    </source>
</evidence>
<dbReference type="Pfam" id="PF26079">
    <property type="entry name" value="Baseplate_J_C"/>
    <property type="match status" value="1"/>
</dbReference>
<dbReference type="InterPro" id="IPR052399">
    <property type="entry name" value="Phage_Baseplate_Assmbl_Protein"/>
</dbReference>
<dbReference type="RefSeq" id="WP_065411189.1">
    <property type="nucleotide sequence ID" value="NZ_MAYT01000027.1"/>
</dbReference>
<accession>A0A1B9AMY9</accession>